<dbReference type="Proteomes" id="UP000001880">
    <property type="component" value="Chromosome"/>
</dbReference>
<accession>D0LYI9</accession>
<dbReference type="EMBL" id="CP001804">
    <property type="protein sequence ID" value="ACY17855.1"/>
    <property type="molecule type" value="Genomic_DNA"/>
</dbReference>
<feature type="transmembrane region" description="Helical" evidence="1">
    <location>
        <begin position="224"/>
        <end position="246"/>
    </location>
</feature>
<evidence type="ECO:0000313" key="2">
    <source>
        <dbReference type="EMBL" id="ACY17855.1"/>
    </source>
</evidence>
<name>D0LYI9_HALO1</name>
<reference evidence="2 3" key="1">
    <citation type="journal article" date="2010" name="Stand. Genomic Sci.">
        <title>Complete genome sequence of Haliangium ochraceum type strain (SMP-2).</title>
        <authorList>
            <consortium name="US DOE Joint Genome Institute (JGI-PGF)"/>
            <person name="Ivanova N."/>
            <person name="Daum C."/>
            <person name="Lang E."/>
            <person name="Abt B."/>
            <person name="Kopitz M."/>
            <person name="Saunders E."/>
            <person name="Lapidus A."/>
            <person name="Lucas S."/>
            <person name="Glavina Del Rio T."/>
            <person name="Nolan M."/>
            <person name="Tice H."/>
            <person name="Copeland A."/>
            <person name="Cheng J.F."/>
            <person name="Chen F."/>
            <person name="Bruce D."/>
            <person name="Goodwin L."/>
            <person name="Pitluck S."/>
            <person name="Mavromatis K."/>
            <person name="Pati A."/>
            <person name="Mikhailova N."/>
            <person name="Chen A."/>
            <person name="Palaniappan K."/>
            <person name="Land M."/>
            <person name="Hauser L."/>
            <person name="Chang Y.J."/>
            <person name="Jeffries C.D."/>
            <person name="Detter J.C."/>
            <person name="Brettin T."/>
            <person name="Rohde M."/>
            <person name="Goker M."/>
            <person name="Bristow J."/>
            <person name="Markowitz V."/>
            <person name="Eisen J.A."/>
            <person name="Hugenholtz P."/>
            <person name="Kyrpides N.C."/>
            <person name="Klenk H.P."/>
        </authorList>
    </citation>
    <scope>NUCLEOTIDE SEQUENCE [LARGE SCALE GENOMIC DNA]</scope>
    <source>
        <strain evidence="3">DSM 14365 / CIP 107738 / JCM 11303 / AJ 13395 / SMP-2</strain>
    </source>
</reference>
<dbReference type="HOGENOM" id="CLU_051636_1_1_7"/>
<organism evidence="2 3">
    <name type="scientific">Haliangium ochraceum (strain DSM 14365 / JCM 11303 / SMP-2)</name>
    <dbReference type="NCBI Taxonomy" id="502025"/>
    <lineage>
        <taxon>Bacteria</taxon>
        <taxon>Pseudomonadati</taxon>
        <taxon>Myxococcota</taxon>
        <taxon>Polyangia</taxon>
        <taxon>Haliangiales</taxon>
        <taxon>Kofleriaceae</taxon>
        <taxon>Haliangium</taxon>
    </lineage>
</organism>
<dbReference type="PANTHER" id="PTHR39456">
    <property type="entry name" value="METAL-DEPENDENT HYDROLASE"/>
    <property type="match status" value="1"/>
</dbReference>
<keyword evidence="1" id="KW-1133">Transmembrane helix</keyword>
<dbReference type="AlphaFoldDB" id="D0LYI9"/>
<dbReference type="PIRSF" id="PIRSF007580">
    <property type="entry name" value="UCP07580"/>
    <property type="match status" value="1"/>
</dbReference>
<keyword evidence="1" id="KW-0812">Transmembrane</keyword>
<sequence length="311" mass="34889">MPGSRGDSPDGPAISARSAPALACAMLGGMTQPAHPLPTAALPRLRARHPKIAFADAVPRHWFGGLALPTHVANGVNLLFPAGERFFVRSVKHYLERFRDDPEMSAQIRGFFGQEGSHAREHERFFATMEAQGYEIRKFLEVYQHISFDIIEKAVPPVLRLATTAACEHFTALLAEVVFDNGALDKAHPLMRELLTWHAAEELEHKTVAFDVLKHVDARYSVRVGGLAIATALLAGWWVAATAMLLRQDRVPRAQRRRERSLMKGWRARPHSVARDIFARGIRDYLRRDFHPSDRPDPPQSAEYLRTAFPA</sequence>
<protein>
    <submittedName>
        <fullName evidence="2">Uncharacterized conserved protein UCP07580</fullName>
    </submittedName>
</protein>
<dbReference type="Pfam" id="PF10118">
    <property type="entry name" value="Metal_hydrol"/>
    <property type="match status" value="1"/>
</dbReference>
<proteinExistence type="predicted"/>
<dbReference type="KEGG" id="hoh:Hoch_5371"/>
<dbReference type="STRING" id="502025.Hoch_5371"/>
<dbReference type="PANTHER" id="PTHR39456:SF1">
    <property type="entry name" value="METAL-DEPENDENT HYDROLASE"/>
    <property type="match status" value="1"/>
</dbReference>
<gene>
    <name evidence="2" type="ordered locus">Hoch_5371</name>
</gene>
<evidence type="ECO:0000256" key="1">
    <source>
        <dbReference type="SAM" id="Phobius"/>
    </source>
</evidence>
<evidence type="ECO:0000313" key="3">
    <source>
        <dbReference type="Proteomes" id="UP000001880"/>
    </source>
</evidence>
<dbReference type="eggNOG" id="COG3687">
    <property type="taxonomic scope" value="Bacteria"/>
</dbReference>
<dbReference type="InterPro" id="IPR016516">
    <property type="entry name" value="UCP07580"/>
</dbReference>
<keyword evidence="3" id="KW-1185">Reference proteome</keyword>
<keyword evidence="1" id="KW-0472">Membrane</keyword>